<dbReference type="Pfam" id="PF11350">
    <property type="entry name" value="DUF3152"/>
    <property type="match status" value="1"/>
</dbReference>
<dbReference type="SUPFAM" id="SSF55486">
    <property type="entry name" value="Metalloproteases ('zincins'), catalytic domain"/>
    <property type="match status" value="1"/>
</dbReference>
<gene>
    <name evidence="3" type="ORF">CWC39_10245</name>
</gene>
<evidence type="ECO:0000256" key="1">
    <source>
        <dbReference type="SAM" id="MobiDB-lite"/>
    </source>
</evidence>
<sequence>MPAPQRRARPKRSARGLLEEGRWKTLVLVVAALVSGLLLGDALHSGGGEGSAPTAAVESSGDGAEGPVPDGQYTGYKVGDLPHGGPLTETASGKYRTVGEPGQKVGKGEKVFTYVVEVEDSIDSSTFGGDGAFAAMVDATLANPKGWTHDPKFAFQHITETNDRHPDLRIQLSTQKTTADTCGAEFAMETSCFYSDGGRVVLNEGRWVRGALPFEGDLGGYRQYMISHEVGHGIGFANHQPCEKNGALAPVMMQQTLSLNNRTLKKIEPNEVYGDDDTTCRPNPWPFPLQGR</sequence>
<dbReference type="AlphaFoldDB" id="A0A364V7T7"/>
<evidence type="ECO:0000313" key="4">
    <source>
        <dbReference type="Proteomes" id="UP000251047"/>
    </source>
</evidence>
<dbReference type="InterPro" id="IPR022603">
    <property type="entry name" value="DUF3152"/>
</dbReference>
<dbReference type="EMBL" id="PHQP01000134">
    <property type="protein sequence ID" value="RAV32730.1"/>
    <property type="molecule type" value="Genomic_DNA"/>
</dbReference>
<comment type="caution">
    <text evidence="3">The sequence shown here is derived from an EMBL/GenBank/DDBJ whole genome shotgun (WGS) entry which is preliminary data.</text>
</comment>
<proteinExistence type="predicted"/>
<reference evidence="3 4" key="1">
    <citation type="journal article" date="2018" name="Syst. Appl. Microbiol.">
        <title>Corynebacterium heidelbergense sp. nov., isolated from the preen glands of Egyptian geese (Alopochen aegyptiacus).</title>
        <authorList>
            <person name="Braun M.S."/>
            <person name="Wang E."/>
            <person name="Zimmermann S."/>
            <person name="Wink M."/>
        </authorList>
    </citation>
    <scope>NUCLEOTIDE SEQUENCE [LARGE SCALE GENOMIC DNA]</scope>
    <source>
        <strain evidence="3 4">DSM 104638</strain>
    </source>
</reference>
<organism evidence="3 4">
    <name type="scientific">Corynebacterium heidelbergense</name>
    <dbReference type="NCBI Taxonomy" id="2055947"/>
    <lineage>
        <taxon>Bacteria</taxon>
        <taxon>Bacillati</taxon>
        <taxon>Actinomycetota</taxon>
        <taxon>Actinomycetes</taxon>
        <taxon>Mycobacteriales</taxon>
        <taxon>Corynebacteriaceae</taxon>
        <taxon>Corynebacterium</taxon>
    </lineage>
</organism>
<feature type="region of interest" description="Disordered" evidence="1">
    <location>
        <begin position="45"/>
        <end position="102"/>
    </location>
</feature>
<feature type="domain" description="DUF3152" evidence="2">
    <location>
        <begin position="81"/>
        <end position="288"/>
    </location>
</feature>
<accession>A0A364V7T7</accession>
<protein>
    <recommendedName>
        <fullName evidence="2">DUF3152 domain-containing protein</fullName>
    </recommendedName>
</protein>
<evidence type="ECO:0000259" key="2">
    <source>
        <dbReference type="Pfam" id="PF11350"/>
    </source>
</evidence>
<dbReference type="OrthoDB" id="9779865at2"/>
<name>A0A364V7T7_9CORY</name>
<dbReference type="Proteomes" id="UP000251047">
    <property type="component" value="Unassembled WGS sequence"/>
</dbReference>
<evidence type="ECO:0000313" key="3">
    <source>
        <dbReference type="EMBL" id="RAV32730.1"/>
    </source>
</evidence>